<dbReference type="SMART" id="SM00487">
    <property type="entry name" value="DEXDc"/>
    <property type="match status" value="1"/>
</dbReference>
<evidence type="ECO:0000259" key="7">
    <source>
        <dbReference type="PROSITE" id="PS51194"/>
    </source>
</evidence>
<dbReference type="InterPro" id="IPR027417">
    <property type="entry name" value="P-loop_NTPase"/>
</dbReference>
<dbReference type="GeneID" id="5004187"/>
<dbReference type="SUPFAM" id="SSF52540">
    <property type="entry name" value="P-loop containing nucleoside triphosphate hydrolases"/>
    <property type="match status" value="1"/>
</dbReference>
<dbReference type="EMBL" id="CP000590">
    <property type="protein sequence ID" value="ABO98507.1"/>
    <property type="molecule type" value="Genomic_DNA"/>
</dbReference>
<evidence type="ECO:0000313" key="10">
    <source>
        <dbReference type="Proteomes" id="UP000001568"/>
    </source>
</evidence>
<evidence type="ECO:0000259" key="8">
    <source>
        <dbReference type="PROSITE" id="PS51195"/>
    </source>
</evidence>
<dbReference type="PROSITE" id="PS51194">
    <property type="entry name" value="HELICASE_CTER"/>
    <property type="match status" value="1"/>
</dbReference>
<proteinExistence type="predicted"/>
<dbReference type="RefSeq" id="XP_001420214.1">
    <property type="nucleotide sequence ID" value="XM_001420177.1"/>
</dbReference>
<evidence type="ECO:0000256" key="3">
    <source>
        <dbReference type="ARBA" id="ARBA00022806"/>
    </source>
</evidence>
<feature type="domain" description="Helicase C-terminal" evidence="7">
    <location>
        <begin position="277"/>
        <end position="431"/>
    </location>
</feature>
<feature type="domain" description="Helicase ATP-binding" evidence="6">
    <location>
        <begin position="61"/>
        <end position="242"/>
    </location>
</feature>
<evidence type="ECO:0000256" key="2">
    <source>
        <dbReference type="ARBA" id="ARBA00022801"/>
    </source>
</evidence>
<dbReference type="Pfam" id="PF00270">
    <property type="entry name" value="DEAD"/>
    <property type="match status" value="1"/>
</dbReference>
<organism evidence="9 10">
    <name type="scientific">Ostreococcus lucimarinus (strain CCE9901)</name>
    <dbReference type="NCBI Taxonomy" id="436017"/>
    <lineage>
        <taxon>Eukaryota</taxon>
        <taxon>Viridiplantae</taxon>
        <taxon>Chlorophyta</taxon>
        <taxon>Mamiellophyceae</taxon>
        <taxon>Mamiellales</taxon>
        <taxon>Bathycoccaceae</taxon>
        <taxon>Ostreococcus</taxon>
    </lineage>
</organism>
<dbReference type="InterPro" id="IPR011545">
    <property type="entry name" value="DEAD/DEAH_box_helicase_dom"/>
</dbReference>
<dbReference type="GO" id="GO:0071369">
    <property type="term" value="P:cellular response to ethylene stimulus"/>
    <property type="evidence" value="ECO:0007669"/>
    <property type="project" value="EnsemblPlants"/>
</dbReference>
<evidence type="ECO:0000256" key="5">
    <source>
        <dbReference type="PROSITE-ProRule" id="PRU00552"/>
    </source>
</evidence>
<reference evidence="9 10" key="1">
    <citation type="journal article" date="2007" name="Proc. Natl. Acad. Sci. U.S.A.">
        <title>The tiny eukaryote Ostreococcus provides genomic insights into the paradox of plankton speciation.</title>
        <authorList>
            <person name="Palenik B."/>
            <person name="Grimwood J."/>
            <person name="Aerts A."/>
            <person name="Rouze P."/>
            <person name="Salamov A."/>
            <person name="Putnam N."/>
            <person name="Dupont C."/>
            <person name="Jorgensen R."/>
            <person name="Derelle E."/>
            <person name="Rombauts S."/>
            <person name="Zhou K."/>
            <person name="Otillar R."/>
            <person name="Merchant S.S."/>
            <person name="Podell S."/>
            <person name="Gaasterland T."/>
            <person name="Napoli C."/>
            <person name="Gendler K."/>
            <person name="Manuell A."/>
            <person name="Tai V."/>
            <person name="Vallon O."/>
            <person name="Piganeau G."/>
            <person name="Jancek S."/>
            <person name="Heijde M."/>
            <person name="Jabbari K."/>
            <person name="Bowler C."/>
            <person name="Lohr M."/>
            <person name="Robbens S."/>
            <person name="Werner G."/>
            <person name="Dubchak I."/>
            <person name="Pazour G.J."/>
            <person name="Ren Q."/>
            <person name="Paulsen I."/>
            <person name="Delwiche C."/>
            <person name="Schmutz J."/>
            <person name="Rokhsar D."/>
            <person name="Van de Peer Y."/>
            <person name="Moreau H."/>
            <person name="Grigoriev I.V."/>
        </authorList>
    </citation>
    <scope>NUCLEOTIDE SEQUENCE [LARGE SCALE GENOMIC DNA]</scope>
    <source>
        <strain evidence="9 10">CCE9901</strain>
    </source>
</reference>
<dbReference type="GO" id="GO:0050832">
    <property type="term" value="P:defense response to fungus"/>
    <property type="evidence" value="ECO:0007669"/>
    <property type="project" value="EnsemblPlants"/>
</dbReference>
<dbReference type="GO" id="GO:0003724">
    <property type="term" value="F:RNA helicase activity"/>
    <property type="evidence" value="ECO:0007669"/>
    <property type="project" value="EnsemblPlants"/>
</dbReference>
<dbReference type="AlphaFoldDB" id="A4S461"/>
<dbReference type="InterPro" id="IPR044742">
    <property type="entry name" value="DEAD/DEAH_RhlB"/>
</dbReference>
<name>A4S461_OSTLU</name>
<dbReference type="Pfam" id="PF00271">
    <property type="entry name" value="Helicase_C"/>
    <property type="match status" value="1"/>
</dbReference>
<dbReference type="PROSITE" id="PS51195">
    <property type="entry name" value="Q_MOTIF"/>
    <property type="match status" value="1"/>
</dbReference>
<dbReference type="PANTHER" id="PTHR47960">
    <property type="entry name" value="DEAD-BOX ATP-DEPENDENT RNA HELICASE 50"/>
    <property type="match status" value="1"/>
</dbReference>
<dbReference type="GO" id="GO:0006968">
    <property type="term" value="P:cellular defense response"/>
    <property type="evidence" value="ECO:0007669"/>
    <property type="project" value="EnsemblPlants"/>
</dbReference>
<keyword evidence="2" id="KW-0378">Hydrolase</keyword>
<dbReference type="GO" id="GO:0005524">
    <property type="term" value="F:ATP binding"/>
    <property type="evidence" value="ECO:0007669"/>
    <property type="project" value="UniProtKB-KW"/>
</dbReference>
<dbReference type="eggNOG" id="KOG0331">
    <property type="taxonomic scope" value="Eukaryota"/>
</dbReference>
<dbReference type="PROSITE" id="PS51192">
    <property type="entry name" value="HELICASE_ATP_BIND_1"/>
    <property type="match status" value="1"/>
</dbReference>
<dbReference type="GO" id="GO:0003676">
    <property type="term" value="F:nucleic acid binding"/>
    <property type="evidence" value="ECO:0007669"/>
    <property type="project" value="InterPro"/>
</dbReference>
<feature type="domain" description="DEAD-box RNA helicase Q" evidence="8">
    <location>
        <begin position="19"/>
        <end position="48"/>
    </location>
</feature>
<dbReference type="InterPro" id="IPR014014">
    <property type="entry name" value="RNA_helicase_DEAD_Q_motif"/>
</dbReference>
<dbReference type="GO" id="GO:0016787">
    <property type="term" value="F:hydrolase activity"/>
    <property type="evidence" value="ECO:0007669"/>
    <property type="project" value="UniProtKB-KW"/>
</dbReference>
<evidence type="ECO:0000259" key="6">
    <source>
        <dbReference type="PROSITE" id="PS51192"/>
    </source>
</evidence>
<evidence type="ECO:0000313" key="9">
    <source>
        <dbReference type="EMBL" id="ABO98507.1"/>
    </source>
</evidence>
<accession>A4S461</accession>
<dbReference type="Gene3D" id="3.40.50.300">
    <property type="entry name" value="P-loop containing nucleotide triphosphate hydrolases"/>
    <property type="match status" value="2"/>
</dbReference>
<dbReference type="GO" id="GO:0071446">
    <property type="term" value="P:cellular response to salicylic acid stimulus"/>
    <property type="evidence" value="ECO:0007669"/>
    <property type="project" value="EnsemblPlants"/>
</dbReference>
<evidence type="ECO:0000256" key="4">
    <source>
        <dbReference type="ARBA" id="ARBA00022840"/>
    </source>
</evidence>
<keyword evidence="1" id="KW-0547">Nucleotide-binding</keyword>
<dbReference type="SMART" id="SM00490">
    <property type="entry name" value="HELICc"/>
    <property type="match status" value="1"/>
</dbReference>
<dbReference type="GO" id="GO:0071395">
    <property type="term" value="P:cellular response to jasmonic acid stimulus"/>
    <property type="evidence" value="ECO:0007669"/>
    <property type="project" value="EnsemblPlants"/>
</dbReference>
<keyword evidence="3" id="KW-0347">Helicase</keyword>
<sequence>MVYTREPDDLDEYSFFSGARFNQLGASDEVRAALKESFKIDRPSHIQAQSYRVLSGDVAGASAPRYDGHVLLADQAGSGKTLAYLLPLLQRVQKIEVEQGRSKSKKPRLLVLTPTSELATQVRDVVKQLSFGGLRSRSLLANNVSKSRTQIEALVDGVDIVVGTPGRVARLIEEGKMFTDDVDAVVLDECDVLLGESFEFAEQVAPIRNAVKSDTQFVLVTATIPDEVLKQLKKFFERDIRVVQGPGLHRPSAGMLERLIDCSGGDVFDDQSGFYRKFKALLDLLEVDKADRALLFCNKIETCRKLENMLTRADRDGDKYKILPYHAALSREQQQRNLKEFITSPSKMPHILVCTDRASRGLDASRVKHVILFDFPRDPSEYVRRVGRTARGALGEGRVSVLVLGRQVRLAREIMRRNDRGDPVEATPTNF</sequence>
<dbReference type="InterPro" id="IPR014001">
    <property type="entry name" value="Helicase_ATP-bd"/>
</dbReference>
<dbReference type="OrthoDB" id="10256233at2759"/>
<dbReference type="HOGENOM" id="CLU_003041_1_3_1"/>
<dbReference type="KEGG" id="olu:OSTLU_38071"/>
<dbReference type="OMA" id="HAKQNSN"/>
<dbReference type="InterPro" id="IPR001650">
    <property type="entry name" value="Helicase_C-like"/>
</dbReference>
<dbReference type="CDD" id="cd00268">
    <property type="entry name" value="DEADc"/>
    <property type="match status" value="1"/>
</dbReference>
<feature type="short sequence motif" description="Q motif" evidence="5">
    <location>
        <begin position="19"/>
        <end position="48"/>
    </location>
</feature>
<dbReference type="STRING" id="436017.A4S461"/>
<dbReference type="CDD" id="cd18787">
    <property type="entry name" value="SF2_C_DEAD"/>
    <property type="match status" value="1"/>
</dbReference>
<dbReference type="Gramene" id="ABO98507">
    <property type="protein sequence ID" value="ABO98507"/>
    <property type="gene ID" value="OSTLU_38071"/>
</dbReference>
<keyword evidence="4" id="KW-0067">ATP-binding</keyword>
<keyword evidence="10" id="KW-1185">Reference proteome</keyword>
<gene>
    <name evidence="9" type="ORF">OSTLU_38071</name>
</gene>
<protein>
    <submittedName>
        <fullName evidence="9">Uncharacterized protein</fullName>
    </submittedName>
</protein>
<evidence type="ECO:0000256" key="1">
    <source>
        <dbReference type="ARBA" id="ARBA00022741"/>
    </source>
</evidence>
<dbReference type="Proteomes" id="UP000001568">
    <property type="component" value="Chromosome 10"/>
</dbReference>